<keyword evidence="4" id="KW-0325">Glycoprotein</keyword>
<dbReference type="InterPro" id="IPR028871">
    <property type="entry name" value="BlueCu_1_BS"/>
</dbReference>
<dbReference type="SUPFAM" id="SSF49503">
    <property type="entry name" value="Cupredoxins"/>
    <property type="match status" value="1"/>
</dbReference>
<dbReference type="InterPro" id="IPR039391">
    <property type="entry name" value="Phytocyanin-like"/>
</dbReference>
<evidence type="ECO:0000256" key="1">
    <source>
        <dbReference type="ARBA" id="ARBA00022622"/>
    </source>
</evidence>
<evidence type="ECO:0000259" key="8">
    <source>
        <dbReference type="PROSITE" id="PS51485"/>
    </source>
</evidence>
<proteinExistence type="predicted"/>
<dbReference type="GO" id="GO:0005886">
    <property type="term" value="C:plasma membrane"/>
    <property type="evidence" value="ECO:0007669"/>
    <property type="project" value="TreeGrafter"/>
</dbReference>
<name>A0A087H578_ARAAL</name>
<dbReference type="PROSITE" id="PS00196">
    <property type="entry name" value="COPPER_BLUE"/>
    <property type="match status" value="1"/>
</dbReference>
<dbReference type="PROSITE" id="PS51485">
    <property type="entry name" value="PHYTOCYANIN"/>
    <property type="match status" value="1"/>
</dbReference>
<dbReference type="PANTHER" id="PTHR33021">
    <property type="entry name" value="BLUE COPPER PROTEIN"/>
    <property type="match status" value="1"/>
</dbReference>
<evidence type="ECO:0000256" key="7">
    <source>
        <dbReference type="SAM" id="SignalP"/>
    </source>
</evidence>
<feature type="transmembrane region" description="Helical" evidence="6">
    <location>
        <begin position="179"/>
        <end position="196"/>
    </location>
</feature>
<evidence type="ECO:0000256" key="6">
    <source>
        <dbReference type="SAM" id="Phobius"/>
    </source>
</evidence>
<accession>A0A087H578</accession>
<dbReference type="GO" id="GO:0046872">
    <property type="term" value="F:metal ion binding"/>
    <property type="evidence" value="ECO:0007669"/>
    <property type="project" value="UniProtKB-KW"/>
</dbReference>
<keyword evidence="3" id="KW-0186">Copper</keyword>
<dbReference type="OrthoDB" id="686200at2759"/>
<feature type="signal peptide" evidence="7">
    <location>
        <begin position="1"/>
        <end position="22"/>
    </location>
</feature>
<dbReference type="GO" id="GO:0009055">
    <property type="term" value="F:electron transfer activity"/>
    <property type="evidence" value="ECO:0007669"/>
    <property type="project" value="InterPro"/>
</dbReference>
<reference evidence="10" key="1">
    <citation type="journal article" date="2015" name="Nat. Plants">
        <title>Genome expansion of Arabis alpina linked with retrotransposition and reduced symmetric DNA methylation.</title>
        <authorList>
            <person name="Willing E.M."/>
            <person name="Rawat V."/>
            <person name="Mandakova T."/>
            <person name="Maumus F."/>
            <person name="James G.V."/>
            <person name="Nordstroem K.J."/>
            <person name="Becker C."/>
            <person name="Warthmann N."/>
            <person name="Chica C."/>
            <person name="Szarzynska B."/>
            <person name="Zytnicki M."/>
            <person name="Albani M.C."/>
            <person name="Kiefer C."/>
            <person name="Bergonzi S."/>
            <person name="Castaings L."/>
            <person name="Mateos J.L."/>
            <person name="Berns M.C."/>
            <person name="Bujdoso N."/>
            <person name="Piofczyk T."/>
            <person name="de Lorenzo L."/>
            <person name="Barrero-Sicilia C."/>
            <person name="Mateos I."/>
            <person name="Piednoel M."/>
            <person name="Hagmann J."/>
            <person name="Chen-Min-Tao R."/>
            <person name="Iglesias-Fernandez R."/>
            <person name="Schuster S.C."/>
            <person name="Alonso-Blanco C."/>
            <person name="Roudier F."/>
            <person name="Carbonero P."/>
            <person name="Paz-Ares J."/>
            <person name="Davis S.J."/>
            <person name="Pecinka A."/>
            <person name="Quesneville H."/>
            <person name="Colot V."/>
            <person name="Lysak M.A."/>
            <person name="Weigel D."/>
            <person name="Coupland G."/>
            <person name="Schneeberger K."/>
        </authorList>
    </citation>
    <scope>NUCLEOTIDE SEQUENCE [LARGE SCALE GENOMIC DNA]</scope>
    <source>
        <strain evidence="10">cv. Pajares</strain>
    </source>
</reference>
<protein>
    <recommendedName>
        <fullName evidence="8">Phytocyanin domain-containing protein</fullName>
    </recommendedName>
</protein>
<dbReference type="EMBL" id="CM002872">
    <property type="protein sequence ID" value="KFK37280.1"/>
    <property type="molecule type" value="Genomic_DNA"/>
</dbReference>
<keyword evidence="7" id="KW-0732">Signal</keyword>
<feature type="region of interest" description="Disordered" evidence="5">
    <location>
        <begin position="123"/>
        <end position="177"/>
    </location>
</feature>
<gene>
    <name evidence="9" type="ordered locus">AALP_Aa4g236600</name>
</gene>
<sequence length="197" mass="19891">MAMKMVATALFLVLAIVPAAIAVTHTVGDAQGWASTVDYTVWLTGKTFRVGDKLQFTYGPSHSVNEVNKAGYDSCGGTPISTDNDGDTDIDLETVGTRYFICPTPGHCQSGMKLAVTVVAASGTPATPSPPSSTPGTPATPTTPDSPPAAGTPATPGSPPATGSTTPPPPKGSGASKGVMSYVLVVVSIVFGYGLMM</sequence>
<keyword evidence="10" id="KW-1185">Reference proteome</keyword>
<evidence type="ECO:0000313" key="10">
    <source>
        <dbReference type="Proteomes" id="UP000029120"/>
    </source>
</evidence>
<keyword evidence="2" id="KW-0479">Metal-binding</keyword>
<dbReference type="CDD" id="cd04216">
    <property type="entry name" value="Phytocyanin"/>
    <property type="match status" value="1"/>
</dbReference>
<dbReference type="Gramene" id="KFK37280">
    <property type="protein sequence ID" value="KFK37280"/>
    <property type="gene ID" value="AALP_AA4G236600"/>
</dbReference>
<dbReference type="GO" id="GO:0098552">
    <property type="term" value="C:side of membrane"/>
    <property type="evidence" value="ECO:0007669"/>
    <property type="project" value="UniProtKB-KW"/>
</dbReference>
<keyword evidence="6" id="KW-0812">Transmembrane</keyword>
<dbReference type="InterPro" id="IPR003245">
    <property type="entry name" value="Phytocyanin_dom"/>
</dbReference>
<dbReference type="Gene3D" id="2.60.40.420">
    <property type="entry name" value="Cupredoxins - blue copper proteins"/>
    <property type="match status" value="1"/>
</dbReference>
<feature type="compositionally biased region" description="Low complexity" evidence="5">
    <location>
        <begin position="134"/>
        <end position="165"/>
    </location>
</feature>
<dbReference type="Proteomes" id="UP000029120">
    <property type="component" value="Chromosome 4"/>
</dbReference>
<dbReference type="FunFam" id="2.60.40.420:FF:000003">
    <property type="entry name" value="Blue copper"/>
    <property type="match status" value="1"/>
</dbReference>
<dbReference type="OMA" id="KSEYDSC"/>
<evidence type="ECO:0000256" key="2">
    <source>
        <dbReference type="ARBA" id="ARBA00022723"/>
    </source>
</evidence>
<organism evidence="9 10">
    <name type="scientific">Arabis alpina</name>
    <name type="common">Alpine rock-cress</name>
    <dbReference type="NCBI Taxonomy" id="50452"/>
    <lineage>
        <taxon>Eukaryota</taxon>
        <taxon>Viridiplantae</taxon>
        <taxon>Streptophyta</taxon>
        <taxon>Embryophyta</taxon>
        <taxon>Tracheophyta</taxon>
        <taxon>Spermatophyta</taxon>
        <taxon>Magnoliopsida</taxon>
        <taxon>eudicotyledons</taxon>
        <taxon>Gunneridae</taxon>
        <taxon>Pentapetalae</taxon>
        <taxon>rosids</taxon>
        <taxon>malvids</taxon>
        <taxon>Brassicales</taxon>
        <taxon>Brassicaceae</taxon>
        <taxon>Arabideae</taxon>
        <taxon>Arabis</taxon>
    </lineage>
</organism>
<feature type="domain" description="Phytocyanin" evidence="8">
    <location>
        <begin position="23"/>
        <end position="120"/>
    </location>
</feature>
<evidence type="ECO:0000256" key="3">
    <source>
        <dbReference type="ARBA" id="ARBA00023008"/>
    </source>
</evidence>
<keyword evidence="1" id="KW-0336">GPI-anchor</keyword>
<dbReference type="PANTHER" id="PTHR33021:SF350">
    <property type="entry name" value="UCLACYANIN-2"/>
    <property type="match status" value="1"/>
</dbReference>
<dbReference type="Pfam" id="PF02298">
    <property type="entry name" value="Cu_bind_like"/>
    <property type="match status" value="1"/>
</dbReference>
<keyword evidence="6" id="KW-1133">Transmembrane helix</keyword>
<feature type="chain" id="PRO_5001822882" description="Phytocyanin domain-containing protein" evidence="7">
    <location>
        <begin position="23"/>
        <end position="197"/>
    </location>
</feature>
<evidence type="ECO:0000256" key="5">
    <source>
        <dbReference type="SAM" id="MobiDB-lite"/>
    </source>
</evidence>
<keyword evidence="1" id="KW-0449">Lipoprotein</keyword>
<dbReference type="AlphaFoldDB" id="A0A087H578"/>
<evidence type="ECO:0000256" key="4">
    <source>
        <dbReference type="ARBA" id="ARBA00023180"/>
    </source>
</evidence>
<dbReference type="eggNOG" id="ENOG502S1ER">
    <property type="taxonomic scope" value="Eukaryota"/>
</dbReference>
<evidence type="ECO:0000313" key="9">
    <source>
        <dbReference type="EMBL" id="KFK37280.1"/>
    </source>
</evidence>
<dbReference type="InterPro" id="IPR008972">
    <property type="entry name" value="Cupredoxin"/>
</dbReference>
<keyword evidence="6" id="KW-0472">Membrane</keyword>